<dbReference type="OrthoDB" id="7179697at2"/>
<gene>
    <name evidence="10" type="ORF">E1B25_18300</name>
</gene>
<comment type="caution">
    <text evidence="10">The sequence shown here is derived from an EMBL/GenBank/DDBJ whole genome shotgun (WGS) entry which is preliminary data.</text>
</comment>
<dbReference type="EC" id="2.7.13.3" evidence="2"/>
<accession>A0A4V6PG48</accession>
<dbReference type="CDD" id="cd00082">
    <property type="entry name" value="HisKA"/>
    <property type="match status" value="1"/>
</dbReference>
<dbReference type="Pfam" id="PF02518">
    <property type="entry name" value="HATPase_c"/>
    <property type="match status" value="1"/>
</dbReference>
<sequence>MTCLTSLEFTFVPAAIASLWVFGALVLVWVVRNHRFAGKHAFVWAFVAMLWWLFAVVFDFASQGLSCKVGWSLAAWPAISLLPIAWAFFVFDYTLNPKGGFSKVRLCCFLGVPVLVSLIAFTNGQHHLLYGADTYLTQDGTGAFVDFNHGAVFYVIAAGLYIFVLATLGVLAYAILKAEKNIRPFLAVLAIITVAPLVANVAYVGWEVTILGFDPTPFMFGAAFLAFSWLLSDNRMMDTEALGRDLLFYATHDPVIIMDALGQFAGANSSARELFEDKMPERGEGLGDLEKIGPMLRSLAATGELGCAEPIRFGDRIYDPRALPIASPIQTTRNLLGWTVSLVDITERERTAEALREAVVHAEAANRAKTEFLAVISHELRTPMTSLKGGLDLVLHGVVGEVSDPVRNLLNIAQKNSVRLQRLIDDVLDLQKLDLNAVKFKLQDLDLIDFLRETMEEHEGHAAKAKVALSLVTNDVHAQVHTDPYRLKQVVGNVLSNAVKFSPEGGEVECSVQVIGTQLRMSIQDSGIGIPENAEDQVFGRFNQVDSSETRASGGSGLGMHIAKLLIERMGGAISYESRLGEGTTFHIDIPFSVRAL</sequence>
<evidence type="ECO:0000256" key="2">
    <source>
        <dbReference type="ARBA" id="ARBA00012438"/>
    </source>
</evidence>
<feature type="transmembrane region" description="Helical" evidence="8">
    <location>
        <begin position="12"/>
        <end position="30"/>
    </location>
</feature>
<dbReference type="SMART" id="SM00387">
    <property type="entry name" value="HATPase_c"/>
    <property type="match status" value="1"/>
</dbReference>
<dbReference type="SUPFAM" id="SSF47384">
    <property type="entry name" value="Homodimeric domain of signal transducing histidine kinase"/>
    <property type="match status" value="1"/>
</dbReference>
<dbReference type="InterPro" id="IPR003661">
    <property type="entry name" value="HisK_dim/P_dom"/>
</dbReference>
<dbReference type="InterPro" id="IPR005467">
    <property type="entry name" value="His_kinase_dom"/>
</dbReference>
<evidence type="ECO:0000256" key="3">
    <source>
        <dbReference type="ARBA" id="ARBA00022553"/>
    </source>
</evidence>
<dbReference type="RefSeq" id="WP_132831038.1">
    <property type="nucleotide sequence ID" value="NZ_SMFP01000015.1"/>
</dbReference>
<organism evidence="10 11">
    <name type="scientific">Antarcticimicrobium sediminis</name>
    <dbReference type="NCBI Taxonomy" id="2546227"/>
    <lineage>
        <taxon>Bacteria</taxon>
        <taxon>Pseudomonadati</taxon>
        <taxon>Pseudomonadota</taxon>
        <taxon>Alphaproteobacteria</taxon>
        <taxon>Rhodobacterales</taxon>
        <taxon>Paracoccaceae</taxon>
        <taxon>Antarcticimicrobium</taxon>
    </lineage>
</organism>
<keyword evidence="8" id="KW-0812">Transmembrane</keyword>
<dbReference type="SUPFAM" id="SSF55874">
    <property type="entry name" value="ATPase domain of HSP90 chaperone/DNA topoisomerase II/histidine kinase"/>
    <property type="match status" value="1"/>
</dbReference>
<evidence type="ECO:0000256" key="7">
    <source>
        <dbReference type="ARBA" id="ARBA00023136"/>
    </source>
</evidence>
<feature type="transmembrane region" description="Helical" evidence="8">
    <location>
        <begin position="212"/>
        <end position="231"/>
    </location>
</feature>
<dbReference type="PROSITE" id="PS50109">
    <property type="entry name" value="HIS_KIN"/>
    <property type="match status" value="1"/>
</dbReference>
<dbReference type="PANTHER" id="PTHR43711:SF31">
    <property type="entry name" value="HISTIDINE KINASE"/>
    <property type="match status" value="1"/>
</dbReference>
<feature type="transmembrane region" description="Helical" evidence="8">
    <location>
        <begin position="73"/>
        <end position="91"/>
    </location>
</feature>
<dbReference type="Gene3D" id="3.30.565.10">
    <property type="entry name" value="Histidine kinase-like ATPase, C-terminal domain"/>
    <property type="match status" value="1"/>
</dbReference>
<feature type="domain" description="Histidine kinase" evidence="9">
    <location>
        <begin position="375"/>
        <end position="594"/>
    </location>
</feature>
<evidence type="ECO:0000256" key="6">
    <source>
        <dbReference type="ARBA" id="ARBA00023012"/>
    </source>
</evidence>
<evidence type="ECO:0000256" key="1">
    <source>
        <dbReference type="ARBA" id="ARBA00000085"/>
    </source>
</evidence>
<dbReference type="AlphaFoldDB" id="A0A4V6PG48"/>
<name>A0A4V6PG48_9RHOB</name>
<dbReference type="Proteomes" id="UP000294662">
    <property type="component" value="Unassembled WGS sequence"/>
</dbReference>
<feature type="transmembrane region" description="Helical" evidence="8">
    <location>
        <begin position="151"/>
        <end position="176"/>
    </location>
</feature>
<feature type="transmembrane region" description="Helical" evidence="8">
    <location>
        <begin position="103"/>
        <end position="121"/>
    </location>
</feature>
<keyword evidence="5 10" id="KW-0418">Kinase</keyword>
<evidence type="ECO:0000256" key="5">
    <source>
        <dbReference type="ARBA" id="ARBA00022777"/>
    </source>
</evidence>
<keyword evidence="8" id="KW-1133">Transmembrane helix</keyword>
<evidence type="ECO:0000256" key="4">
    <source>
        <dbReference type="ARBA" id="ARBA00022679"/>
    </source>
</evidence>
<dbReference type="InterPro" id="IPR004358">
    <property type="entry name" value="Sig_transdc_His_kin-like_C"/>
</dbReference>
<feature type="transmembrane region" description="Helical" evidence="8">
    <location>
        <begin position="185"/>
        <end position="206"/>
    </location>
</feature>
<dbReference type="PRINTS" id="PR00344">
    <property type="entry name" value="BCTRLSENSOR"/>
</dbReference>
<dbReference type="Pfam" id="PF00512">
    <property type="entry name" value="HisKA"/>
    <property type="match status" value="1"/>
</dbReference>
<protein>
    <recommendedName>
        <fullName evidence="2">histidine kinase</fullName>
        <ecNumber evidence="2">2.7.13.3</ecNumber>
    </recommendedName>
</protein>
<dbReference type="InterPro" id="IPR036890">
    <property type="entry name" value="HATPase_C_sf"/>
</dbReference>
<dbReference type="FunFam" id="3.30.565.10:FF:000006">
    <property type="entry name" value="Sensor histidine kinase WalK"/>
    <property type="match status" value="1"/>
</dbReference>
<keyword evidence="6" id="KW-0902">Two-component regulatory system</keyword>
<dbReference type="InterPro" id="IPR031621">
    <property type="entry name" value="HisKA_7TM"/>
</dbReference>
<evidence type="ECO:0000313" key="11">
    <source>
        <dbReference type="Proteomes" id="UP000294662"/>
    </source>
</evidence>
<dbReference type="FunFam" id="1.10.287.130:FF:000001">
    <property type="entry name" value="Two-component sensor histidine kinase"/>
    <property type="match status" value="1"/>
</dbReference>
<keyword evidence="3" id="KW-0597">Phosphoprotein</keyword>
<dbReference type="EMBL" id="SMFP01000015">
    <property type="protein sequence ID" value="TDE35106.1"/>
    <property type="molecule type" value="Genomic_DNA"/>
</dbReference>
<dbReference type="GO" id="GO:0000155">
    <property type="term" value="F:phosphorelay sensor kinase activity"/>
    <property type="evidence" value="ECO:0007669"/>
    <property type="project" value="InterPro"/>
</dbReference>
<evidence type="ECO:0000256" key="8">
    <source>
        <dbReference type="SAM" id="Phobius"/>
    </source>
</evidence>
<reference evidence="10 11" key="1">
    <citation type="submission" date="2019-03" db="EMBL/GenBank/DDBJ databases">
        <authorList>
            <person name="Zhang S."/>
        </authorList>
    </citation>
    <scope>NUCLEOTIDE SEQUENCE [LARGE SCALE GENOMIC DNA]</scope>
    <source>
        <strain evidence="10 11">S4J41</strain>
    </source>
</reference>
<dbReference type="InterPro" id="IPR050736">
    <property type="entry name" value="Sensor_HK_Regulatory"/>
</dbReference>
<keyword evidence="11" id="KW-1185">Reference proteome</keyword>
<dbReference type="CDD" id="cd16922">
    <property type="entry name" value="HATPase_EvgS-ArcB-TorS-like"/>
    <property type="match status" value="1"/>
</dbReference>
<dbReference type="Gene3D" id="1.10.287.130">
    <property type="match status" value="1"/>
</dbReference>
<feature type="transmembrane region" description="Helical" evidence="8">
    <location>
        <begin position="42"/>
        <end position="61"/>
    </location>
</feature>
<keyword evidence="4" id="KW-0808">Transferase</keyword>
<keyword evidence="7 8" id="KW-0472">Membrane</keyword>
<dbReference type="PANTHER" id="PTHR43711">
    <property type="entry name" value="TWO-COMPONENT HISTIDINE KINASE"/>
    <property type="match status" value="1"/>
</dbReference>
<proteinExistence type="predicted"/>
<dbReference type="Pfam" id="PF16927">
    <property type="entry name" value="HisKA_7TM"/>
    <property type="match status" value="1"/>
</dbReference>
<evidence type="ECO:0000259" key="9">
    <source>
        <dbReference type="PROSITE" id="PS50109"/>
    </source>
</evidence>
<dbReference type="SMART" id="SM00388">
    <property type="entry name" value="HisKA"/>
    <property type="match status" value="1"/>
</dbReference>
<evidence type="ECO:0000313" key="10">
    <source>
        <dbReference type="EMBL" id="TDE35106.1"/>
    </source>
</evidence>
<dbReference type="InterPro" id="IPR036097">
    <property type="entry name" value="HisK_dim/P_sf"/>
</dbReference>
<comment type="catalytic activity">
    <reaction evidence="1">
        <text>ATP + protein L-histidine = ADP + protein N-phospho-L-histidine.</text>
        <dbReference type="EC" id="2.7.13.3"/>
    </reaction>
</comment>
<dbReference type="InterPro" id="IPR003594">
    <property type="entry name" value="HATPase_dom"/>
</dbReference>